<dbReference type="Pfam" id="PF00392">
    <property type="entry name" value="GntR"/>
    <property type="match status" value="1"/>
</dbReference>
<accession>A0ABW3W6B4</accession>
<dbReference type="CDD" id="cd07377">
    <property type="entry name" value="WHTH_GntR"/>
    <property type="match status" value="1"/>
</dbReference>
<dbReference type="SUPFAM" id="SSF53383">
    <property type="entry name" value="PLP-dependent transferases"/>
    <property type="match status" value="1"/>
</dbReference>
<evidence type="ECO:0000256" key="3">
    <source>
        <dbReference type="ARBA" id="ARBA00023015"/>
    </source>
</evidence>
<dbReference type="Gene3D" id="1.10.10.10">
    <property type="entry name" value="Winged helix-like DNA-binding domain superfamily/Winged helix DNA-binding domain"/>
    <property type="match status" value="1"/>
</dbReference>
<reference evidence="8" key="1">
    <citation type="journal article" date="2019" name="Int. J. Syst. Evol. Microbiol.">
        <title>The Global Catalogue of Microorganisms (GCM) 10K type strain sequencing project: providing services to taxonomists for standard genome sequencing and annotation.</title>
        <authorList>
            <consortium name="The Broad Institute Genomics Platform"/>
            <consortium name="The Broad Institute Genome Sequencing Center for Infectious Disease"/>
            <person name="Wu L."/>
            <person name="Ma J."/>
        </authorList>
    </citation>
    <scope>NUCLEOTIDE SEQUENCE [LARGE SCALE GENOMIC DNA]</scope>
    <source>
        <strain evidence="8">CCUG 52478</strain>
    </source>
</reference>
<dbReference type="InterPro" id="IPR004839">
    <property type="entry name" value="Aminotransferase_I/II_large"/>
</dbReference>
<dbReference type="InterPro" id="IPR015424">
    <property type="entry name" value="PyrdxlP-dep_Trfase"/>
</dbReference>
<protein>
    <submittedName>
        <fullName evidence="7">Aminotransferase class I/II-fold pyridoxal phosphate-dependent enzyme</fullName>
    </submittedName>
</protein>
<dbReference type="CDD" id="cd00609">
    <property type="entry name" value="AAT_like"/>
    <property type="match status" value="1"/>
</dbReference>
<keyword evidence="4" id="KW-0238">DNA-binding</keyword>
<dbReference type="InterPro" id="IPR036388">
    <property type="entry name" value="WH-like_DNA-bd_sf"/>
</dbReference>
<dbReference type="InterPro" id="IPR000524">
    <property type="entry name" value="Tscrpt_reg_HTH_GntR"/>
</dbReference>
<dbReference type="GO" id="GO:0008483">
    <property type="term" value="F:transaminase activity"/>
    <property type="evidence" value="ECO:0007669"/>
    <property type="project" value="UniProtKB-KW"/>
</dbReference>
<dbReference type="EMBL" id="JBHTLX010000028">
    <property type="protein sequence ID" value="MFD1250719.1"/>
    <property type="molecule type" value="Genomic_DNA"/>
</dbReference>
<comment type="similarity">
    <text evidence="1">In the C-terminal section; belongs to the class-I pyridoxal-phosphate-dependent aminotransferase family.</text>
</comment>
<evidence type="ECO:0000259" key="6">
    <source>
        <dbReference type="PROSITE" id="PS50949"/>
    </source>
</evidence>
<gene>
    <name evidence="7" type="ORF">ACFQ3F_23215</name>
</gene>
<dbReference type="Pfam" id="PF00155">
    <property type="entry name" value="Aminotran_1_2"/>
    <property type="match status" value="1"/>
</dbReference>
<sequence length="449" mass="46858">MRTLISDIESRLDEPTSKGLAAAVGRAIRDGVLSPGDRLPPIRELAHELTLSPTTVSAAWGLLTRAGTLRTAGRRGTVVADTSAPRTGRYQQALEHPTTFALDLSTGVPDASLLPGLGGALQALTTAGTPHSYLDDPVLPELHDVLLGSWPYPPPALTVVDGTMDGLELVLRTTLQYGDRVVVEHPSFPPILDLLEAVGADVVGVPLDDEGLVPDALAAALTDPVRAIVLQPRAHNPTGVSMSAARAKELGALLDRTDVLVIEDDSTSALGGADPASIGVLLPGQTVHLRSYSKSHGPDLRLAAMSGPGPLIDEIRHRRQLGQGWSSRLLQRILLHLLTDPASRGEVDHARETYAERRSAFATALALEGVETGGGDGLNAWVPVLDEAAALMRLASQGVGVAPGSPFLVLPDDPHVRVTCGLLDVADIPPVAAAVAAAARTGGWGSRAR</sequence>
<dbReference type="PANTHER" id="PTHR46577">
    <property type="entry name" value="HTH-TYPE TRANSCRIPTIONAL REGULATORY PROTEIN GABR"/>
    <property type="match status" value="1"/>
</dbReference>
<dbReference type="SUPFAM" id="SSF46785">
    <property type="entry name" value="Winged helix' DNA-binding domain"/>
    <property type="match status" value="1"/>
</dbReference>
<dbReference type="InterPro" id="IPR015421">
    <property type="entry name" value="PyrdxlP-dep_Trfase_major"/>
</dbReference>
<keyword evidence="3" id="KW-0805">Transcription regulation</keyword>
<comment type="caution">
    <text evidence="7">The sequence shown here is derived from an EMBL/GenBank/DDBJ whole genome shotgun (WGS) entry which is preliminary data.</text>
</comment>
<feature type="domain" description="HTH gntR-type" evidence="6">
    <location>
        <begin position="14"/>
        <end position="82"/>
    </location>
</feature>
<dbReference type="InterPro" id="IPR051446">
    <property type="entry name" value="HTH_trans_reg/aminotransferase"/>
</dbReference>
<organism evidence="7 8">
    <name type="scientific">Nocardioides ginsengisoli</name>
    <dbReference type="NCBI Taxonomy" id="363868"/>
    <lineage>
        <taxon>Bacteria</taxon>
        <taxon>Bacillati</taxon>
        <taxon>Actinomycetota</taxon>
        <taxon>Actinomycetes</taxon>
        <taxon>Propionibacteriales</taxon>
        <taxon>Nocardioidaceae</taxon>
        <taxon>Nocardioides</taxon>
    </lineage>
</organism>
<keyword evidence="7" id="KW-0808">Transferase</keyword>
<dbReference type="InterPro" id="IPR036390">
    <property type="entry name" value="WH_DNA-bd_sf"/>
</dbReference>
<evidence type="ECO:0000256" key="2">
    <source>
        <dbReference type="ARBA" id="ARBA00022898"/>
    </source>
</evidence>
<evidence type="ECO:0000256" key="5">
    <source>
        <dbReference type="ARBA" id="ARBA00023163"/>
    </source>
</evidence>
<keyword evidence="7" id="KW-0032">Aminotransferase</keyword>
<evidence type="ECO:0000313" key="7">
    <source>
        <dbReference type="EMBL" id="MFD1250719.1"/>
    </source>
</evidence>
<evidence type="ECO:0000256" key="1">
    <source>
        <dbReference type="ARBA" id="ARBA00005384"/>
    </source>
</evidence>
<proteinExistence type="inferred from homology"/>
<dbReference type="PROSITE" id="PS50949">
    <property type="entry name" value="HTH_GNTR"/>
    <property type="match status" value="1"/>
</dbReference>
<dbReference type="Gene3D" id="3.40.640.10">
    <property type="entry name" value="Type I PLP-dependent aspartate aminotransferase-like (Major domain)"/>
    <property type="match status" value="1"/>
</dbReference>
<keyword evidence="8" id="KW-1185">Reference proteome</keyword>
<dbReference type="Proteomes" id="UP001597229">
    <property type="component" value="Unassembled WGS sequence"/>
</dbReference>
<evidence type="ECO:0000256" key="4">
    <source>
        <dbReference type="ARBA" id="ARBA00023125"/>
    </source>
</evidence>
<dbReference type="PANTHER" id="PTHR46577:SF1">
    <property type="entry name" value="HTH-TYPE TRANSCRIPTIONAL REGULATORY PROTEIN GABR"/>
    <property type="match status" value="1"/>
</dbReference>
<dbReference type="RefSeq" id="WP_367917295.1">
    <property type="nucleotide sequence ID" value="NZ_BAABAC010000003.1"/>
</dbReference>
<keyword evidence="2" id="KW-0663">Pyridoxal phosphate</keyword>
<keyword evidence="5" id="KW-0804">Transcription</keyword>
<evidence type="ECO:0000313" key="8">
    <source>
        <dbReference type="Proteomes" id="UP001597229"/>
    </source>
</evidence>
<name>A0ABW3W6B4_9ACTN</name>
<dbReference type="SMART" id="SM00345">
    <property type="entry name" value="HTH_GNTR"/>
    <property type="match status" value="1"/>
</dbReference>